<evidence type="ECO:0000313" key="2">
    <source>
        <dbReference type="EMBL" id="ROL53595.1"/>
    </source>
</evidence>
<feature type="compositionally biased region" description="Low complexity" evidence="1">
    <location>
        <begin position="210"/>
        <end position="219"/>
    </location>
</feature>
<accession>A0A3N0Z559</accession>
<feature type="compositionally biased region" description="Low complexity" evidence="1">
    <location>
        <begin position="227"/>
        <end position="245"/>
    </location>
</feature>
<feature type="region of interest" description="Disordered" evidence="1">
    <location>
        <begin position="196"/>
        <end position="245"/>
    </location>
</feature>
<dbReference type="EMBL" id="RJVU01008125">
    <property type="protein sequence ID" value="ROL53595.1"/>
    <property type="molecule type" value="Genomic_DNA"/>
</dbReference>
<gene>
    <name evidence="2" type="ORF">DPX16_4367</name>
</gene>
<protein>
    <submittedName>
        <fullName evidence="2">Uncharacterized protein</fullName>
    </submittedName>
</protein>
<proteinExistence type="predicted"/>
<evidence type="ECO:0000256" key="1">
    <source>
        <dbReference type="SAM" id="MobiDB-lite"/>
    </source>
</evidence>
<name>A0A3N0Z559_ANAGA</name>
<feature type="region of interest" description="Disordered" evidence="1">
    <location>
        <begin position="91"/>
        <end position="165"/>
    </location>
</feature>
<dbReference type="OrthoDB" id="8984746at2759"/>
<feature type="compositionally biased region" description="Basic residues" evidence="1">
    <location>
        <begin position="139"/>
        <end position="150"/>
    </location>
</feature>
<comment type="caution">
    <text evidence="2">The sequence shown here is derived from an EMBL/GenBank/DDBJ whole genome shotgun (WGS) entry which is preliminary data.</text>
</comment>
<dbReference type="Proteomes" id="UP000281406">
    <property type="component" value="Unassembled WGS sequence"/>
</dbReference>
<dbReference type="AlphaFoldDB" id="A0A3N0Z559"/>
<reference evidence="2 3" key="1">
    <citation type="submission" date="2018-10" db="EMBL/GenBank/DDBJ databases">
        <title>Genome assembly for a Yunnan-Guizhou Plateau 3E fish, Anabarilius grahami (Regan), and its evolutionary and genetic applications.</title>
        <authorList>
            <person name="Jiang W."/>
        </authorList>
    </citation>
    <scope>NUCLEOTIDE SEQUENCE [LARGE SCALE GENOMIC DNA]</scope>
    <source>
        <strain evidence="2">AG-KIZ</strain>
        <tissue evidence="2">Muscle</tissue>
    </source>
</reference>
<sequence length="316" mass="34018">MGFRILPPATMRERMARLRALMALRQEGWEVGCFAQTFWTMAVGLDYNDAALKEIFNRCLDDPLPQWEMEGLQILDFWRFTEYLHHRRQWATPGQSESSPALESAPEPAPARECAPKPASARESAPEPTEEVGTESPPHPRKRRKRRKKASFILQGPEASPEPVVGPETTLEAVLAQAPCLAGAAQALSSSSTALALGPDSRPTGTRLVSSTSTALALSPDSRPAGTPLVSSSSTALALSPDSRPAGTSLVSSSSTALAFSLDSRPAATRLVCSSGSPLAFSQGLWTWPTIPPPGPPPVHLPPESFVLCFVRWSVW</sequence>
<evidence type="ECO:0000313" key="3">
    <source>
        <dbReference type="Proteomes" id="UP000281406"/>
    </source>
</evidence>
<organism evidence="2 3">
    <name type="scientific">Anabarilius grahami</name>
    <name type="common">Kanglang fish</name>
    <name type="synonym">Barilius grahami</name>
    <dbReference type="NCBI Taxonomy" id="495550"/>
    <lineage>
        <taxon>Eukaryota</taxon>
        <taxon>Metazoa</taxon>
        <taxon>Chordata</taxon>
        <taxon>Craniata</taxon>
        <taxon>Vertebrata</taxon>
        <taxon>Euteleostomi</taxon>
        <taxon>Actinopterygii</taxon>
        <taxon>Neopterygii</taxon>
        <taxon>Teleostei</taxon>
        <taxon>Ostariophysi</taxon>
        <taxon>Cypriniformes</taxon>
        <taxon>Xenocyprididae</taxon>
        <taxon>Xenocypridinae</taxon>
        <taxon>Xenocypridinae incertae sedis</taxon>
        <taxon>Anabarilius</taxon>
    </lineage>
</organism>
<keyword evidence="3" id="KW-1185">Reference proteome</keyword>
<feature type="compositionally biased region" description="Low complexity" evidence="1">
    <location>
        <begin position="96"/>
        <end position="119"/>
    </location>
</feature>